<dbReference type="RefSeq" id="WP_378062509.1">
    <property type="nucleotide sequence ID" value="NZ_JBHSIS010000033.1"/>
</dbReference>
<accession>A0ABV9SDK4</accession>
<protein>
    <submittedName>
        <fullName evidence="2">DUF6186 family protein</fullName>
    </submittedName>
</protein>
<name>A0ABV9SDK4_9PSEU</name>
<dbReference type="Pfam" id="PF19684">
    <property type="entry name" value="DUF6186"/>
    <property type="match status" value="1"/>
</dbReference>
<keyword evidence="1" id="KW-0472">Membrane</keyword>
<sequence length="56" mass="6087">MIFGVGFVLLGLAGLIVQLAKPRLAAELLAMLVATRAGRVLTVLVWGWLGWHFLAR</sequence>
<evidence type="ECO:0000313" key="2">
    <source>
        <dbReference type="EMBL" id="MFC4859437.1"/>
    </source>
</evidence>
<reference evidence="3" key="1">
    <citation type="journal article" date="2019" name="Int. J. Syst. Evol. Microbiol.">
        <title>The Global Catalogue of Microorganisms (GCM) 10K type strain sequencing project: providing services to taxonomists for standard genome sequencing and annotation.</title>
        <authorList>
            <consortium name="The Broad Institute Genomics Platform"/>
            <consortium name="The Broad Institute Genome Sequencing Center for Infectious Disease"/>
            <person name="Wu L."/>
            <person name="Ma J."/>
        </authorList>
    </citation>
    <scope>NUCLEOTIDE SEQUENCE [LARGE SCALE GENOMIC DNA]</scope>
    <source>
        <strain evidence="3">ZS-22-S1</strain>
    </source>
</reference>
<keyword evidence="3" id="KW-1185">Reference proteome</keyword>
<dbReference type="Proteomes" id="UP001595859">
    <property type="component" value="Unassembled WGS sequence"/>
</dbReference>
<comment type="caution">
    <text evidence="2">The sequence shown here is derived from an EMBL/GenBank/DDBJ whole genome shotgun (WGS) entry which is preliminary data.</text>
</comment>
<organism evidence="2 3">
    <name type="scientific">Actinophytocola glycyrrhizae</name>
    <dbReference type="NCBI Taxonomy" id="2044873"/>
    <lineage>
        <taxon>Bacteria</taxon>
        <taxon>Bacillati</taxon>
        <taxon>Actinomycetota</taxon>
        <taxon>Actinomycetes</taxon>
        <taxon>Pseudonocardiales</taxon>
        <taxon>Pseudonocardiaceae</taxon>
    </lineage>
</organism>
<dbReference type="InterPro" id="IPR046177">
    <property type="entry name" value="DUF6186"/>
</dbReference>
<gene>
    <name evidence="2" type="ORF">ACFPCV_38580</name>
</gene>
<dbReference type="EMBL" id="JBHSIS010000033">
    <property type="protein sequence ID" value="MFC4859437.1"/>
    <property type="molecule type" value="Genomic_DNA"/>
</dbReference>
<keyword evidence="1" id="KW-1133">Transmembrane helix</keyword>
<proteinExistence type="predicted"/>
<feature type="transmembrane region" description="Helical" evidence="1">
    <location>
        <begin position="29"/>
        <end position="51"/>
    </location>
</feature>
<evidence type="ECO:0000256" key="1">
    <source>
        <dbReference type="SAM" id="Phobius"/>
    </source>
</evidence>
<keyword evidence="1" id="KW-0812">Transmembrane</keyword>
<evidence type="ECO:0000313" key="3">
    <source>
        <dbReference type="Proteomes" id="UP001595859"/>
    </source>
</evidence>